<sequence>MFIRVKTSNKGATKYVQIVQSIRKGERVTQKIIRHIGVAYDEDELEKLKLL</sequence>
<organism evidence="1">
    <name type="scientific">marine sediment metagenome</name>
    <dbReference type="NCBI Taxonomy" id="412755"/>
    <lineage>
        <taxon>unclassified sequences</taxon>
        <taxon>metagenomes</taxon>
        <taxon>ecological metagenomes</taxon>
    </lineage>
</organism>
<evidence type="ECO:0008006" key="2">
    <source>
        <dbReference type="Google" id="ProtNLM"/>
    </source>
</evidence>
<protein>
    <recommendedName>
        <fullName evidence="2">IS1634 family transposase</fullName>
    </recommendedName>
</protein>
<evidence type="ECO:0000313" key="1">
    <source>
        <dbReference type="EMBL" id="GAI72892.1"/>
    </source>
</evidence>
<comment type="caution">
    <text evidence="1">The sequence shown here is derived from an EMBL/GenBank/DDBJ whole genome shotgun (WGS) entry which is preliminary data.</text>
</comment>
<dbReference type="AlphaFoldDB" id="X1QWE5"/>
<gene>
    <name evidence="1" type="ORF">S12H4_25127</name>
</gene>
<reference evidence="1" key="1">
    <citation type="journal article" date="2014" name="Front. Microbiol.">
        <title>High frequency of phylogenetically diverse reductive dehalogenase-homologous genes in deep subseafloor sedimentary metagenomes.</title>
        <authorList>
            <person name="Kawai M."/>
            <person name="Futagami T."/>
            <person name="Toyoda A."/>
            <person name="Takaki Y."/>
            <person name="Nishi S."/>
            <person name="Hori S."/>
            <person name="Arai W."/>
            <person name="Tsubouchi T."/>
            <person name="Morono Y."/>
            <person name="Uchiyama I."/>
            <person name="Ito T."/>
            <person name="Fujiyama A."/>
            <person name="Inagaki F."/>
            <person name="Takami H."/>
        </authorList>
    </citation>
    <scope>NUCLEOTIDE SEQUENCE</scope>
    <source>
        <strain evidence="1">Expedition CK06-06</strain>
    </source>
</reference>
<name>X1QWE5_9ZZZZ</name>
<accession>X1QWE5</accession>
<feature type="non-terminal residue" evidence="1">
    <location>
        <position position="51"/>
    </location>
</feature>
<proteinExistence type="predicted"/>
<dbReference type="EMBL" id="BARW01013923">
    <property type="protein sequence ID" value="GAI72892.1"/>
    <property type="molecule type" value="Genomic_DNA"/>
</dbReference>